<dbReference type="PANTHER" id="PTHR42770">
    <property type="entry name" value="AMINO ACID TRANSPORTER-RELATED"/>
    <property type="match status" value="1"/>
</dbReference>
<feature type="transmembrane region" description="Helical" evidence="9">
    <location>
        <begin position="127"/>
        <end position="145"/>
    </location>
</feature>
<evidence type="ECO:0000256" key="9">
    <source>
        <dbReference type="SAM" id="Phobius"/>
    </source>
</evidence>
<feature type="transmembrane region" description="Helical" evidence="9">
    <location>
        <begin position="394"/>
        <end position="412"/>
    </location>
</feature>
<protein>
    <submittedName>
        <fullName evidence="10">Amino acid permease</fullName>
    </submittedName>
</protein>
<keyword evidence="5 9" id="KW-0812">Transmembrane</keyword>
<dbReference type="GO" id="GO:0006865">
    <property type="term" value="P:amino acid transport"/>
    <property type="evidence" value="ECO:0007669"/>
    <property type="project" value="UniProtKB-KW"/>
</dbReference>
<evidence type="ECO:0000256" key="2">
    <source>
        <dbReference type="ARBA" id="ARBA00008220"/>
    </source>
</evidence>
<comment type="caution">
    <text evidence="10">The sequence shown here is derived from an EMBL/GenBank/DDBJ whole genome shotgun (WGS) entry which is preliminary data.</text>
</comment>
<accession>A0A9D1L9F6</accession>
<proteinExistence type="inferred from homology"/>
<dbReference type="GO" id="GO:0005886">
    <property type="term" value="C:plasma membrane"/>
    <property type="evidence" value="ECO:0007669"/>
    <property type="project" value="UniProtKB-SubCell"/>
</dbReference>
<feature type="transmembrane region" description="Helical" evidence="9">
    <location>
        <begin position="448"/>
        <end position="468"/>
    </location>
</feature>
<dbReference type="PIRSF" id="PIRSF006060">
    <property type="entry name" value="AA_transporter"/>
    <property type="match status" value="1"/>
</dbReference>
<feature type="transmembrane region" description="Helical" evidence="9">
    <location>
        <begin position="290"/>
        <end position="311"/>
    </location>
</feature>
<evidence type="ECO:0000256" key="8">
    <source>
        <dbReference type="ARBA" id="ARBA00023136"/>
    </source>
</evidence>
<evidence type="ECO:0000313" key="10">
    <source>
        <dbReference type="EMBL" id="HIU28148.1"/>
    </source>
</evidence>
<feature type="transmembrane region" description="Helical" evidence="9">
    <location>
        <begin position="203"/>
        <end position="222"/>
    </location>
</feature>
<dbReference type="NCBIfam" id="TIGR00905">
    <property type="entry name" value="2A0302"/>
    <property type="match status" value="1"/>
</dbReference>
<feature type="transmembrane region" description="Helical" evidence="9">
    <location>
        <begin position="418"/>
        <end position="436"/>
    </location>
</feature>
<evidence type="ECO:0000256" key="4">
    <source>
        <dbReference type="ARBA" id="ARBA00022475"/>
    </source>
</evidence>
<gene>
    <name evidence="10" type="ORF">IAD16_07215</name>
</gene>
<feature type="transmembrane region" description="Helical" evidence="9">
    <location>
        <begin position="7"/>
        <end position="29"/>
    </location>
</feature>
<feature type="transmembrane region" description="Helical" evidence="9">
    <location>
        <begin position="332"/>
        <end position="352"/>
    </location>
</feature>
<evidence type="ECO:0000256" key="3">
    <source>
        <dbReference type="ARBA" id="ARBA00022448"/>
    </source>
</evidence>
<feature type="transmembrane region" description="Helical" evidence="9">
    <location>
        <begin position="358"/>
        <end position="382"/>
    </location>
</feature>
<sequence>MIDNKRGLSLGKVTMFAIGATLASGVFSLSGDFAAGGAHPLAVLIGWMIAGLGMLMLTLCFFRLSVIRPQLTSGLYSYAKNGFGEYIGFNSAWGFWLSALLGNLSLITLFFDSLGNFFPIFGNGTNLVSLIAGSAMIWGFGLLVMGGVNEAISINTIVVIAKIIPIAVMIGTIIFSGAFDWNNLTGNMTGQGSGFSLMEQVRSTVYTTVWVFVGIEGAVVISGRAKSTSVSGKATVLAFVCLFVLYVTVSILSMGVMRTEELAILGNPPMAFLLGAVAGPWGSTLVNTGVIISVGGALFTYTILCVDSIYAPALQHCFPRAFARQNKKGAPAGGVLITTLVTQIFLIVAYFNSATYQVIYALSTSAIMVPYALSAFYCLKLTWRGEGENGNKKIGPLIYSFLGSLYGIWMLYASDVRHLLVSALLYVPGTILYVIARRENGGKIFPTFTDKAAFVLLILLAVLSVYAIT</sequence>
<dbReference type="InterPro" id="IPR002293">
    <property type="entry name" value="AA/rel_permease1"/>
</dbReference>
<keyword evidence="6" id="KW-0029">Amino-acid transport</keyword>
<comment type="subcellular location">
    <subcellularLocation>
        <location evidence="1">Cell membrane</location>
        <topology evidence="1">Multi-pass membrane protein</topology>
    </subcellularLocation>
</comment>
<evidence type="ECO:0000256" key="1">
    <source>
        <dbReference type="ARBA" id="ARBA00004651"/>
    </source>
</evidence>
<feature type="transmembrane region" description="Helical" evidence="9">
    <location>
        <begin position="234"/>
        <end position="257"/>
    </location>
</feature>
<organism evidence="10 11">
    <name type="scientific">Candidatus Fimisoma avicola</name>
    <dbReference type="NCBI Taxonomy" id="2840826"/>
    <lineage>
        <taxon>Bacteria</taxon>
        <taxon>Bacillati</taxon>
        <taxon>Bacillota</taxon>
        <taxon>Clostridia</taxon>
        <taxon>Eubacteriales</taxon>
        <taxon>Candidatus Fimisoma</taxon>
    </lineage>
</organism>
<dbReference type="GO" id="GO:0022857">
    <property type="term" value="F:transmembrane transporter activity"/>
    <property type="evidence" value="ECO:0007669"/>
    <property type="project" value="InterPro"/>
</dbReference>
<evidence type="ECO:0000256" key="6">
    <source>
        <dbReference type="ARBA" id="ARBA00022970"/>
    </source>
</evidence>
<keyword evidence="4" id="KW-1003">Cell membrane</keyword>
<dbReference type="Proteomes" id="UP000824091">
    <property type="component" value="Unassembled WGS sequence"/>
</dbReference>
<keyword evidence="3" id="KW-0813">Transport</keyword>
<dbReference type="AlphaFoldDB" id="A0A9D1L9F6"/>
<feature type="transmembrane region" description="Helical" evidence="9">
    <location>
        <begin position="41"/>
        <end position="66"/>
    </location>
</feature>
<keyword evidence="7 9" id="KW-1133">Transmembrane helix</keyword>
<dbReference type="InterPro" id="IPR004754">
    <property type="entry name" value="Amino_acid_antiprt"/>
</dbReference>
<evidence type="ECO:0000313" key="11">
    <source>
        <dbReference type="Proteomes" id="UP000824091"/>
    </source>
</evidence>
<reference evidence="10" key="1">
    <citation type="submission" date="2020-10" db="EMBL/GenBank/DDBJ databases">
        <authorList>
            <person name="Gilroy R."/>
        </authorList>
    </citation>
    <scope>NUCLEOTIDE SEQUENCE</scope>
    <source>
        <strain evidence="10">11300</strain>
    </source>
</reference>
<dbReference type="Pfam" id="PF13520">
    <property type="entry name" value="AA_permease_2"/>
    <property type="match status" value="1"/>
</dbReference>
<evidence type="ECO:0000256" key="5">
    <source>
        <dbReference type="ARBA" id="ARBA00022692"/>
    </source>
</evidence>
<comment type="similarity">
    <text evidence="2">Belongs to the amino acid-polyamine-organocation (APC) superfamily. Basic amino acid/polyamine antiporter (APA) (TC 2.A.3.2) family.</text>
</comment>
<feature type="transmembrane region" description="Helical" evidence="9">
    <location>
        <begin position="87"/>
        <end position="107"/>
    </location>
</feature>
<dbReference type="PANTHER" id="PTHR42770:SF4">
    <property type="entry name" value="ARGININE_ORNITHINE ANTIPORTER-RELATED"/>
    <property type="match status" value="1"/>
</dbReference>
<keyword evidence="8 9" id="KW-0472">Membrane</keyword>
<reference evidence="10" key="2">
    <citation type="journal article" date="2021" name="PeerJ">
        <title>Extensive microbial diversity within the chicken gut microbiome revealed by metagenomics and culture.</title>
        <authorList>
            <person name="Gilroy R."/>
            <person name="Ravi A."/>
            <person name="Getino M."/>
            <person name="Pursley I."/>
            <person name="Horton D.L."/>
            <person name="Alikhan N.F."/>
            <person name="Baker D."/>
            <person name="Gharbi K."/>
            <person name="Hall N."/>
            <person name="Watson M."/>
            <person name="Adriaenssens E.M."/>
            <person name="Foster-Nyarko E."/>
            <person name="Jarju S."/>
            <person name="Secka A."/>
            <person name="Antonio M."/>
            <person name="Oren A."/>
            <person name="Chaudhuri R.R."/>
            <person name="La Ragione R."/>
            <person name="Hildebrand F."/>
            <person name="Pallen M.J."/>
        </authorList>
    </citation>
    <scope>NUCLEOTIDE SEQUENCE</scope>
    <source>
        <strain evidence="10">11300</strain>
    </source>
</reference>
<dbReference type="InterPro" id="IPR050367">
    <property type="entry name" value="APC_superfamily"/>
</dbReference>
<dbReference type="Gene3D" id="1.20.1740.10">
    <property type="entry name" value="Amino acid/polyamine transporter I"/>
    <property type="match status" value="1"/>
</dbReference>
<feature type="transmembrane region" description="Helical" evidence="9">
    <location>
        <begin position="157"/>
        <end position="179"/>
    </location>
</feature>
<evidence type="ECO:0000256" key="7">
    <source>
        <dbReference type="ARBA" id="ARBA00022989"/>
    </source>
</evidence>
<dbReference type="EMBL" id="DVMO01000105">
    <property type="protein sequence ID" value="HIU28148.1"/>
    <property type="molecule type" value="Genomic_DNA"/>
</dbReference>
<name>A0A9D1L9F6_9FIRM</name>